<name>A0A917BDV7_9ACTN</name>
<protein>
    <submittedName>
        <fullName evidence="2">Polyketide cyclase</fullName>
    </submittedName>
</protein>
<reference evidence="2" key="2">
    <citation type="submission" date="2020-09" db="EMBL/GenBank/DDBJ databases">
        <authorList>
            <person name="Sun Q."/>
            <person name="Zhou Y."/>
        </authorList>
    </citation>
    <scope>NUCLEOTIDE SEQUENCE</scope>
    <source>
        <strain evidence="2">CGMCC 1.16067</strain>
    </source>
</reference>
<dbReference type="SUPFAM" id="SSF54427">
    <property type="entry name" value="NTF2-like"/>
    <property type="match status" value="1"/>
</dbReference>
<dbReference type="Proteomes" id="UP000649179">
    <property type="component" value="Unassembled WGS sequence"/>
</dbReference>
<dbReference type="Pfam" id="PF12680">
    <property type="entry name" value="SnoaL_2"/>
    <property type="match status" value="1"/>
</dbReference>
<organism evidence="2 3">
    <name type="scientific">Marmoricola endophyticus</name>
    <dbReference type="NCBI Taxonomy" id="2040280"/>
    <lineage>
        <taxon>Bacteria</taxon>
        <taxon>Bacillati</taxon>
        <taxon>Actinomycetota</taxon>
        <taxon>Actinomycetes</taxon>
        <taxon>Propionibacteriales</taxon>
        <taxon>Nocardioidaceae</taxon>
        <taxon>Marmoricola</taxon>
    </lineage>
</organism>
<feature type="domain" description="SnoaL-like" evidence="1">
    <location>
        <begin position="8"/>
        <end position="102"/>
    </location>
</feature>
<dbReference type="InterPro" id="IPR037401">
    <property type="entry name" value="SnoaL-like"/>
</dbReference>
<dbReference type="RefSeq" id="WP_188778849.1">
    <property type="nucleotide sequence ID" value="NZ_BMKQ01000001.1"/>
</dbReference>
<dbReference type="AlphaFoldDB" id="A0A917BDV7"/>
<gene>
    <name evidence="2" type="ORF">GCM10011519_10440</name>
</gene>
<sequence length="124" mass="13911">MSDHETTVRRHWACAEARDWRGYAATLATDVVYEAPQTRERIRGREALVAYMSAYPGDWHVPVATVVAGGSGAVSRVDALVGAEEMTGICFFEMGEDGLIRSMQDWWPQPYDLPPEREGSSERY</sequence>
<evidence type="ECO:0000313" key="3">
    <source>
        <dbReference type="Proteomes" id="UP000649179"/>
    </source>
</evidence>
<dbReference type="InterPro" id="IPR032710">
    <property type="entry name" value="NTF2-like_dom_sf"/>
</dbReference>
<keyword evidence="3" id="KW-1185">Reference proteome</keyword>
<comment type="caution">
    <text evidence="2">The sequence shown here is derived from an EMBL/GenBank/DDBJ whole genome shotgun (WGS) entry which is preliminary data.</text>
</comment>
<reference evidence="2" key="1">
    <citation type="journal article" date="2014" name="Int. J. Syst. Evol. Microbiol.">
        <title>Complete genome sequence of Corynebacterium casei LMG S-19264T (=DSM 44701T), isolated from a smear-ripened cheese.</title>
        <authorList>
            <consortium name="US DOE Joint Genome Institute (JGI-PGF)"/>
            <person name="Walter F."/>
            <person name="Albersmeier A."/>
            <person name="Kalinowski J."/>
            <person name="Ruckert C."/>
        </authorList>
    </citation>
    <scope>NUCLEOTIDE SEQUENCE</scope>
    <source>
        <strain evidence="2">CGMCC 1.16067</strain>
    </source>
</reference>
<accession>A0A917BDV7</accession>
<dbReference type="Gene3D" id="3.10.450.50">
    <property type="match status" value="1"/>
</dbReference>
<proteinExistence type="predicted"/>
<dbReference type="EMBL" id="BMKQ01000001">
    <property type="protein sequence ID" value="GGF38748.1"/>
    <property type="molecule type" value="Genomic_DNA"/>
</dbReference>
<evidence type="ECO:0000259" key="1">
    <source>
        <dbReference type="Pfam" id="PF12680"/>
    </source>
</evidence>
<evidence type="ECO:0000313" key="2">
    <source>
        <dbReference type="EMBL" id="GGF38748.1"/>
    </source>
</evidence>